<dbReference type="EMBL" id="JBBWWT010000002">
    <property type="protein sequence ID" value="MEL1264113.1"/>
    <property type="molecule type" value="Genomic_DNA"/>
</dbReference>
<evidence type="ECO:0008006" key="3">
    <source>
        <dbReference type="Google" id="ProtNLM"/>
    </source>
</evidence>
<organism evidence="1 2">
    <name type="scientific">Pseudoxanthomonas putridarboris</name>
    <dbReference type="NCBI Taxonomy" id="752605"/>
    <lineage>
        <taxon>Bacteria</taxon>
        <taxon>Pseudomonadati</taxon>
        <taxon>Pseudomonadota</taxon>
        <taxon>Gammaproteobacteria</taxon>
        <taxon>Lysobacterales</taxon>
        <taxon>Lysobacteraceae</taxon>
        <taxon>Pseudoxanthomonas</taxon>
    </lineage>
</organism>
<comment type="caution">
    <text evidence="1">The sequence shown here is derived from an EMBL/GenBank/DDBJ whole genome shotgun (WGS) entry which is preliminary data.</text>
</comment>
<dbReference type="Proteomes" id="UP001459204">
    <property type="component" value="Unassembled WGS sequence"/>
</dbReference>
<dbReference type="InterPro" id="IPR011990">
    <property type="entry name" value="TPR-like_helical_dom_sf"/>
</dbReference>
<accession>A0ABU9IYT2</accession>
<keyword evidence="2" id="KW-1185">Reference proteome</keyword>
<evidence type="ECO:0000313" key="1">
    <source>
        <dbReference type="EMBL" id="MEL1264113.1"/>
    </source>
</evidence>
<protein>
    <recommendedName>
        <fullName evidence="3">Sel1 repeat-containing protein</fullName>
    </recommendedName>
</protein>
<dbReference type="Gene3D" id="1.25.40.10">
    <property type="entry name" value="Tetratricopeptide repeat domain"/>
    <property type="match status" value="1"/>
</dbReference>
<name>A0ABU9IYT2_9GAMM</name>
<dbReference type="RefSeq" id="WP_341725286.1">
    <property type="nucleotide sequence ID" value="NZ_JBBWWT010000002.1"/>
</dbReference>
<reference evidence="1 2" key="1">
    <citation type="submission" date="2024-04" db="EMBL/GenBank/DDBJ databases">
        <title>Draft genome sequence of Pseudoxanthomonas putridarboris WD12.</title>
        <authorList>
            <person name="Oh J."/>
        </authorList>
    </citation>
    <scope>NUCLEOTIDE SEQUENCE [LARGE SCALE GENOMIC DNA]</scope>
    <source>
        <strain evidence="1 2">WD12</strain>
    </source>
</reference>
<sequence length="159" mass="17342">MKDRCGHCLLVSVIALQCVLIVSCSQQVDSPKAGLVVKLDIDEQKVDLIDRYLDIDRLALVGVDDADISIALNGDGPTAVAIGDEFANANRLTEARFWYRIAAENGDAIGMTHMAIATRDLDCRRANYWLERALQVGGLGKASEKSNRESLANYKASCK</sequence>
<proteinExistence type="predicted"/>
<gene>
    <name evidence="1" type="ORF">AAD027_06985</name>
</gene>
<dbReference type="SUPFAM" id="SSF81901">
    <property type="entry name" value="HCP-like"/>
    <property type="match status" value="1"/>
</dbReference>
<dbReference type="PROSITE" id="PS51257">
    <property type="entry name" value="PROKAR_LIPOPROTEIN"/>
    <property type="match status" value="1"/>
</dbReference>
<evidence type="ECO:0000313" key="2">
    <source>
        <dbReference type="Proteomes" id="UP001459204"/>
    </source>
</evidence>